<feature type="chain" id="PRO_5047504484" description="DUF6705 domain-containing protein" evidence="1">
    <location>
        <begin position="19"/>
        <end position="199"/>
    </location>
</feature>
<proteinExistence type="predicted"/>
<protein>
    <recommendedName>
        <fullName evidence="2">DUF6705 domain-containing protein</fullName>
    </recommendedName>
</protein>
<feature type="signal peptide" evidence="1">
    <location>
        <begin position="1"/>
        <end position="18"/>
    </location>
</feature>
<keyword evidence="1" id="KW-0732">Signal</keyword>
<dbReference type="RefSeq" id="WP_166236316.1">
    <property type="nucleotide sequence ID" value="NZ_JAAJBV010000003.1"/>
</dbReference>
<sequence>MKKIITLLLLLNFCIINAQTPIINLEDKDGSRLNGAYYKDIDSVFNNYEGVWEYSNGLDTLKIELRKITFQFLGRYYEDVLVGEIKYVKNGVEKANTLSEINANYGKEKRHTISGNTILTSPQRLNCTDCAPGEKRVYLGFKDPNPSIGRAGYIIFKKTTVANQEAIKIFIGYAGVRKRDGEIIPETTIPYGWYTLIKQ</sequence>
<dbReference type="Proteomes" id="UP000761423">
    <property type="component" value="Unassembled WGS sequence"/>
</dbReference>
<gene>
    <name evidence="3" type="ORF">G4L40_06100</name>
</gene>
<evidence type="ECO:0000313" key="3">
    <source>
        <dbReference type="EMBL" id="NHM04277.1"/>
    </source>
</evidence>
<dbReference type="Pfam" id="PF20448">
    <property type="entry name" value="DUF6705"/>
    <property type="match status" value="1"/>
</dbReference>
<feature type="domain" description="DUF6705" evidence="2">
    <location>
        <begin position="1"/>
        <end position="199"/>
    </location>
</feature>
<name>A0ABX0ICF8_9FLAO</name>
<evidence type="ECO:0000256" key="1">
    <source>
        <dbReference type="SAM" id="SignalP"/>
    </source>
</evidence>
<evidence type="ECO:0000259" key="2">
    <source>
        <dbReference type="Pfam" id="PF20448"/>
    </source>
</evidence>
<evidence type="ECO:0000313" key="4">
    <source>
        <dbReference type="Proteomes" id="UP000761423"/>
    </source>
</evidence>
<accession>A0ABX0ICF8</accession>
<reference evidence="3 4" key="1">
    <citation type="submission" date="2020-02" db="EMBL/GenBank/DDBJ databases">
        <authorList>
            <person name="Chen W.-M."/>
        </authorList>
    </citation>
    <scope>NUCLEOTIDE SEQUENCE [LARGE SCALE GENOMIC DNA]</scope>
    <source>
        <strain evidence="3 4">TWA-26</strain>
    </source>
</reference>
<dbReference type="EMBL" id="JAAJBV010000003">
    <property type="protein sequence ID" value="NHM04277.1"/>
    <property type="molecule type" value="Genomic_DNA"/>
</dbReference>
<keyword evidence="4" id="KW-1185">Reference proteome</keyword>
<organism evidence="3 4">
    <name type="scientific">Flavobacterium celericrescens</name>
    <dbReference type="NCBI Taxonomy" id="2709780"/>
    <lineage>
        <taxon>Bacteria</taxon>
        <taxon>Pseudomonadati</taxon>
        <taxon>Bacteroidota</taxon>
        <taxon>Flavobacteriia</taxon>
        <taxon>Flavobacteriales</taxon>
        <taxon>Flavobacteriaceae</taxon>
        <taxon>Flavobacterium</taxon>
    </lineage>
</organism>
<dbReference type="InterPro" id="IPR046551">
    <property type="entry name" value="DUF6705"/>
</dbReference>
<comment type="caution">
    <text evidence="3">The sequence shown here is derived from an EMBL/GenBank/DDBJ whole genome shotgun (WGS) entry which is preliminary data.</text>
</comment>